<comment type="caution">
    <text evidence="2">The sequence shown here is derived from an EMBL/GenBank/DDBJ whole genome shotgun (WGS) entry which is preliminary data.</text>
</comment>
<dbReference type="AlphaFoldDB" id="A0A7W3PA11"/>
<evidence type="ECO:0000313" key="3">
    <source>
        <dbReference type="Proteomes" id="UP000580910"/>
    </source>
</evidence>
<keyword evidence="1" id="KW-0175">Coiled coil</keyword>
<gene>
    <name evidence="2" type="ORF">FB382_002561</name>
</gene>
<proteinExistence type="predicted"/>
<keyword evidence="3" id="KW-1185">Reference proteome</keyword>
<protein>
    <submittedName>
        <fullName evidence="2">Uncharacterized protein</fullName>
    </submittedName>
</protein>
<feature type="coiled-coil region" evidence="1">
    <location>
        <begin position="23"/>
        <end position="50"/>
    </location>
</feature>
<dbReference type="Proteomes" id="UP000580910">
    <property type="component" value="Unassembled WGS sequence"/>
</dbReference>
<reference evidence="2 3" key="1">
    <citation type="submission" date="2020-07" db="EMBL/GenBank/DDBJ databases">
        <title>Sequencing the genomes of 1000 actinobacteria strains.</title>
        <authorList>
            <person name="Klenk H.-P."/>
        </authorList>
    </citation>
    <scope>NUCLEOTIDE SEQUENCE [LARGE SCALE GENOMIC DNA]</scope>
    <source>
        <strain evidence="2 3">DSM 21349</strain>
    </source>
</reference>
<accession>A0A7W3PA11</accession>
<evidence type="ECO:0000256" key="1">
    <source>
        <dbReference type="SAM" id="Coils"/>
    </source>
</evidence>
<evidence type="ECO:0000313" key="2">
    <source>
        <dbReference type="EMBL" id="MBA8804270.1"/>
    </source>
</evidence>
<name>A0A7W3PA11_9ACTN</name>
<sequence length="52" mass="5701">MTEHTIDPAILEAVQSIAYRFGVEGLEEMIVHANAELEIAKKAYAELASDPD</sequence>
<organism evidence="2 3">
    <name type="scientific">Nocardioides ginsengisegetis</name>
    <dbReference type="NCBI Taxonomy" id="661491"/>
    <lineage>
        <taxon>Bacteria</taxon>
        <taxon>Bacillati</taxon>
        <taxon>Actinomycetota</taxon>
        <taxon>Actinomycetes</taxon>
        <taxon>Propionibacteriales</taxon>
        <taxon>Nocardioidaceae</taxon>
        <taxon>Nocardioides</taxon>
    </lineage>
</organism>
<dbReference type="EMBL" id="JACGXA010000001">
    <property type="protein sequence ID" value="MBA8804270.1"/>
    <property type="molecule type" value="Genomic_DNA"/>
</dbReference>
<dbReference type="RefSeq" id="WP_182539698.1">
    <property type="nucleotide sequence ID" value="NZ_JACGXA010000001.1"/>
</dbReference>